<protein>
    <submittedName>
        <fullName evidence="5">Response regulator receiver protein</fullName>
    </submittedName>
</protein>
<accession>A0A212LGY6</accession>
<dbReference type="PANTHER" id="PTHR43214:SF37">
    <property type="entry name" value="TRANSCRIPTIONAL REGULATORY PROTEIN YDFI"/>
    <property type="match status" value="1"/>
</dbReference>
<keyword evidence="2" id="KW-0238">DNA-binding</keyword>
<dbReference type="SMART" id="SM00448">
    <property type="entry name" value="REC"/>
    <property type="match status" value="1"/>
</dbReference>
<dbReference type="AlphaFoldDB" id="A0A212LGY6"/>
<dbReference type="GO" id="GO:0006355">
    <property type="term" value="P:regulation of DNA-templated transcription"/>
    <property type="evidence" value="ECO:0007669"/>
    <property type="project" value="InterPro"/>
</dbReference>
<dbReference type="Pfam" id="PF00196">
    <property type="entry name" value="GerE"/>
    <property type="match status" value="1"/>
</dbReference>
<evidence type="ECO:0000256" key="3">
    <source>
        <dbReference type="PROSITE-ProRule" id="PRU00169"/>
    </source>
</evidence>
<dbReference type="SMART" id="SM00421">
    <property type="entry name" value="HTH_LUXR"/>
    <property type="match status" value="1"/>
</dbReference>
<dbReference type="RefSeq" id="WP_288196884.1">
    <property type="nucleotide sequence ID" value="NZ_LT608334.1"/>
</dbReference>
<gene>
    <name evidence="5" type="ORF">KL86PLE_40636</name>
</gene>
<dbReference type="SUPFAM" id="SSF46894">
    <property type="entry name" value="C-terminal effector domain of the bipartite response regulators"/>
    <property type="match status" value="1"/>
</dbReference>
<dbReference type="Pfam" id="PF00072">
    <property type="entry name" value="Response_reg"/>
    <property type="match status" value="1"/>
</dbReference>
<dbReference type="GO" id="GO:0000160">
    <property type="term" value="P:phosphorelay signal transduction system"/>
    <property type="evidence" value="ECO:0007669"/>
    <property type="project" value="InterPro"/>
</dbReference>
<dbReference type="PROSITE" id="PS50110">
    <property type="entry name" value="RESPONSE_REGULATORY"/>
    <property type="match status" value="1"/>
</dbReference>
<proteinExistence type="predicted"/>
<dbReference type="CDD" id="cd17535">
    <property type="entry name" value="REC_NarL-like"/>
    <property type="match status" value="1"/>
</dbReference>
<dbReference type="InterPro" id="IPR036388">
    <property type="entry name" value="WH-like_DNA-bd_sf"/>
</dbReference>
<dbReference type="Gene3D" id="3.40.50.2300">
    <property type="match status" value="1"/>
</dbReference>
<evidence type="ECO:0000256" key="1">
    <source>
        <dbReference type="ARBA" id="ARBA00022553"/>
    </source>
</evidence>
<dbReference type="PANTHER" id="PTHR43214">
    <property type="entry name" value="TWO-COMPONENT RESPONSE REGULATOR"/>
    <property type="match status" value="1"/>
</dbReference>
<dbReference type="SUPFAM" id="SSF52172">
    <property type="entry name" value="CheY-like"/>
    <property type="match status" value="1"/>
</dbReference>
<feature type="modified residue" description="4-aspartylphosphate" evidence="3">
    <location>
        <position position="55"/>
    </location>
</feature>
<dbReference type="InterPro" id="IPR039420">
    <property type="entry name" value="WalR-like"/>
</dbReference>
<dbReference type="InterPro" id="IPR001789">
    <property type="entry name" value="Sig_transdc_resp-reg_receiver"/>
</dbReference>
<reference evidence="5" key="1">
    <citation type="submission" date="2016-08" db="EMBL/GenBank/DDBJ databases">
        <authorList>
            <person name="Seilhamer J.J."/>
        </authorList>
    </citation>
    <scope>NUCLEOTIDE SEQUENCE</scope>
    <source>
        <strain evidence="5">86</strain>
    </source>
</reference>
<feature type="domain" description="Response regulatory" evidence="4">
    <location>
        <begin position="3"/>
        <end position="124"/>
    </location>
</feature>
<dbReference type="InterPro" id="IPR058245">
    <property type="entry name" value="NreC/VraR/RcsB-like_REC"/>
</dbReference>
<sequence>MSIYLIAEDDVLHRGFLREVIVLGEIDCEQVIEAENGEDAIRLAHEHELKGVILDLQMPKKTGVQAAKAIWAENPAMPIIFWSNYADEAYVRGVARIVPAGATYGYLLKTASKDRLRRAIQCVFVEGQNIIDREVRGLQKRGQKGSDELTEVEYEILLDIAIGLTDQAIAARRNMSMRSVQGRLQQLYAKLGLTSLPLLPDGRSVFNSRSRAVAIALSTRIINSKTIEICETEYQQDIACTNIS</sequence>
<evidence type="ECO:0000256" key="2">
    <source>
        <dbReference type="ARBA" id="ARBA00023125"/>
    </source>
</evidence>
<dbReference type="InterPro" id="IPR000792">
    <property type="entry name" value="Tscrpt_reg_LuxR_C"/>
</dbReference>
<name>A0A212LGY6_9HYPH</name>
<dbReference type="Gene3D" id="1.10.10.10">
    <property type="entry name" value="Winged helix-like DNA-binding domain superfamily/Winged helix DNA-binding domain"/>
    <property type="match status" value="1"/>
</dbReference>
<dbReference type="InterPro" id="IPR011006">
    <property type="entry name" value="CheY-like_superfamily"/>
</dbReference>
<dbReference type="EMBL" id="FMJD01000008">
    <property type="protein sequence ID" value="SCM76831.1"/>
    <property type="molecule type" value="Genomic_DNA"/>
</dbReference>
<evidence type="ECO:0000259" key="4">
    <source>
        <dbReference type="PROSITE" id="PS50110"/>
    </source>
</evidence>
<keyword evidence="1 3" id="KW-0597">Phosphoprotein</keyword>
<evidence type="ECO:0000313" key="5">
    <source>
        <dbReference type="EMBL" id="SCM76831.1"/>
    </source>
</evidence>
<organism evidence="5">
    <name type="scientific">uncultured Pleomorphomonas sp</name>
    <dbReference type="NCBI Taxonomy" id="442121"/>
    <lineage>
        <taxon>Bacteria</taxon>
        <taxon>Pseudomonadati</taxon>
        <taxon>Pseudomonadota</taxon>
        <taxon>Alphaproteobacteria</taxon>
        <taxon>Hyphomicrobiales</taxon>
        <taxon>Pleomorphomonadaceae</taxon>
        <taxon>Pleomorphomonas</taxon>
        <taxon>environmental samples</taxon>
    </lineage>
</organism>
<dbReference type="GO" id="GO:0003677">
    <property type="term" value="F:DNA binding"/>
    <property type="evidence" value="ECO:0007669"/>
    <property type="project" value="UniProtKB-KW"/>
</dbReference>
<dbReference type="InterPro" id="IPR016032">
    <property type="entry name" value="Sig_transdc_resp-reg_C-effctor"/>
</dbReference>